<protein>
    <recommendedName>
        <fullName evidence="1">Bacillithiol biosynthesis BshC C-terminal coiled-coil domain-containing protein</fullName>
    </recommendedName>
</protein>
<feature type="non-terminal residue" evidence="2">
    <location>
        <position position="1"/>
    </location>
</feature>
<evidence type="ECO:0000313" key="2">
    <source>
        <dbReference type="EMBL" id="GAH13415.1"/>
    </source>
</evidence>
<accession>X1DYY3</accession>
<name>X1DYY3_9ZZZZ</name>
<sequence length="63" mass="7376">QNIIMQSQIDKAAHNIFPLQDLQERKLNVLEYLIKFGQDFLRVVHGEFSKADYGEHKVISFQS</sequence>
<comment type="caution">
    <text evidence="2">The sequence shown here is derived from an EMBL/GenBank/DDBJ whole genome shotgun (WGS) entry which is preliminary data.</text>
</comment>
<dbReference type="AlphaFoldDB" id="X1DYY3"/>
<gene>
    <name evidence="2" type="ORF">S01H4_52539</name>
</gene>
<organism evidence="2">
    <name type="scientific">marine sediment metagenome</name>
    <dbReference type="NCBI Taxonomy" id="412755"/>
    <lineage>
        <taxon>unclassified sequences</taxon>
        <taxon>metagenomes</taxon>
        <taxon>ecological metagenomes</taxon>
    </lineage>
</organism>
<dbReference type="EMBL" id="BART01030031">
    <property type="protein sequence ID" value="GAH13415.1"/>
    <property type="molecule type" value="Genomic_DNA"/>
</dbReference>
<dbReference type="InterPro" id="IPR055399">
    <property type="entry name" value="CC_BshC"/>
</dbReference>
<reference evidence="2" key="1">
    <citation type="journal article" date="2014" name="Front. Microbiol.">
        <title>High frequency of phylogenetically diverse reductive dehalogenase-homologous genes in deep subseafloor sedimentary metagenomes.</title>
        <authorList>
            <person name="Kawai M."/>
            <person name="Futagami T."/>
            <person name="Toyoda A."/>
            <person name="Takaki Y."/>
            <person name="Nishi S."/>
            <person name="Hori S."/>
            <person name="Arai W."/>
            <person name="Tsubouchi T."/>
            <person name="Morono Y."/>
            <person name="Uchiyama I."/>
            <person name="Ito T."/>
            <person name="Fujiyama A."/>
            <person name="Inagaki F."/>
            <person name="Takami H."/>
        </authorList>
    </citation>
    <scope>NUCLEOTIDE SEQUENCE</scope>
    <source>
        <strain evidence="2">Expedition CK06-06</strain>
    </source>
</reference>
<proteinExistence type="predicted"/>
<evidence type="ECO:0000259" key="1">
    <source>
        <dbReference type="Pfam" id="PF24850"/>
    </source>
</evidence>
<feature type="domain" description="Bacillithiol biosynthesis BshC C-terminal coiled-coil" evidence="1">
    <location>
        <begin position="7"/>
        <end position="60"/>
    </location>
</feature>
<dbReference type="Pfam" id="PF24850">
    <property type="entry name" value="CC_BshC"/>
    <property type="match status" value="1"/>
</dbReference>